<dbReference type="AlphaFoldDB" id="A0AA35TRJ2"/>
<keyword evidence="2" id="KW-1185">Reference proteome</keyword>
<evidence type="ECO:0000313" key="2">
    <source>
        <dbReference type="Proteomes" id="UP001174909"/>
    </source>
</evidence>
<dbReference type="EMBL" id="CASHTH010004032">
    <property type="protein sequence ID" value="CAI8052697.1"/>
    <property type="molecule type" value="Genomic_DNA"/>
</dbReference>
<organism evidence="1 2">
    <name type="scientific">Geodia barretti</name>
    <name type="common">Barrett's horny sponge</name>
    <dbReference type="NCBI Taxonomy" id="519541"/>
    <lineage>
        <taxon>Eukaryota</taxon>
        <taxon>Metazoa</taxon>
        <taxon>Porifera</taxon>
        <taxon>Demospongiae</taxon>
        <taxon>Heteroscleromorpha</taxon>
        <taxon>Tetractinellida</taxon>
        <taxon>Astrophorina</taxon>
        <taxon>Geodiidae</taxon>
        <taxon>Geodia</taxon>
    </lineage>
</organism>
<proteinExistence type="predicted"/>
<reference evidence="1" key="1">
    <citation type="submission" date="2023-03" db="EMBL/GenBank/DDBJ databases">
        <authorList>
            <person name="Steffen K."/>
            <person name="Cardenas P."/>
        </authorList>
    </citation>
    <scope>NUCLEOTIDE SEQUENCE</scope>
</reference>
<evidence type="ECO:0000313" key="1">
    <source>
        <dbReference type="EMBL" id="CAI8052697.1"/>
    </source>
</evidence>
<comment type="caution">
    <text evidence="1">The sequence shown here is derived from an EMBL/GenBank/DDBJ whole genome shotgun (WGS) entry which is preliminary data.</text>
</comment>
<accession>A0AA35TRJ2</accession>
<name>A0AA35TRJ2_GEOBA</name>
<sequence>MGYCRHCGDDAGFLRNSHRECEDANRDGWQQMLSLSSESALSGRNRENLVTELGDLATSSFVPSEKIRDALLEGWEQAVQTALGDHLISREEETNLADYAERFHLPQEELDRNGARTSVIQGSVIREVVEGNLPDRQQVVGQIPFNLQKSEKLVWVFEDVSYLEERVQRERVGGAQGASIRVMRGVYYHTGGFRSRTVETTVTEKMDVGLMGLTNKHIYFAGSSKRFRVAYNRIVAFDPFSDGFGIMREAQTARPQMFITGNGWFVYNMVTNLAQM</sequence>
<protein>
    <submittedName>
        <fullName evidence="1">Uncharacterized protein</fullName>
    </submittedName>
</protein>
<gene>
    <name evidence="1" type="ORF">GBAR_LOCUS28823</name>
</gene>
<dbReference type="Proteomes" id="UP001174909">
    <property type="component" value="Unassembled WGS sequence"/>
</dbReference>